<dbReference type="InterPro" id="IPR037923">
    <property type="entry name" value="HTH-like"/>
</dbReference>
<dbReference type="Pfam" id="PF02311">
    <property type="entry name" value="AraC_binding"/>
    <property type="match status" value="1"/>
</dbReference>
<evidence type="ECO:0000259" key="4">
    <source>
        <dbReference type="PROSITE" id="PS01124"/>
    </source>
</evidence>
<dbReference type="PROSITE" id="PS00041">
    <property type="entry name" value="HTH_ARAC_FAMILY_1"/>
    <property type="match status" value="1"/>
</dbReference>
<dbReference type="PROSITE" id="PS01124">
    <property type="entry name" value="HTH_ARAC_FAMILY_2"/>
    <property type="match status" value="1"/>
</dbReference>
<organism evidence="5 6">
    <name type="scientific">Proteiniclasticum ruminis</name>
    <dbReference type="NCBI Taxonomy" id="398199"/>
    <lineage>
        <taxon>Bacteria</taxon>
        <taxon>Bacillati</taxon>
        <taxon>Bacillota</taxon>
        <taxon>Clostridia</taxon>
        <taxon>Eubacteriales</taxon>
        <taxon>Clostridiaceae</taxon>
        <taxon>Proteiniclasticum</taxon>
    </lineage>
</organism>
<dbReference type="InterPro" id="IPR009057">
    <property type="entry name" value="Homeodomain-like_sf"/>
</dbReference>
<dbReference type="GO" id="GO:0043565">
    <property type="term" value="F:sequence-specific DNA binding"/>
    <property type="evidence" value="ECO:0007669"/>
    <property type="project" value="InterPro"/>
</dbReference>
<evidence type="ECO:0000256" key="1">
    <source>
        <dbReference type="ARBA" id="ARBA00023015"/>
    </source>
</evidence>
<keyword evidence="1" id="KW-0805">Transcription regulation</keyword>
<dbReference type="SUPFAM" id="SSF46689">
    <property type="entry name" value="Homeodomain-like"/>
    <property type="match status" value="2"/>
</dbReference>
<dbReference type="PANTHER" id="PTHR43280:SF28">
    <property type="entry name" value="HTH-TYPE TRANSCRIPTIONAL ACTIVATOR RHAS"/>
    <property type="match status" value="1"/>
</dbReference>
<proteinExistence type="predicted"/>
<dbReference type="EMBL" id="FNDZ01000002">
    <property type="protein sequence ID" value="SDI36157.1"/>
    <property type="molecule type" value="Genomic_DNA"/>
</dbReference>
<reference evidence="5 6" key="1">
    <citation type="submission" date="2016-10" db="EMBL/GenBank/DDBJ databases">
        <authorList>
            <person name="de Groot N.N."/>
        </authorList>
    </citation>
    <scope>NUCLEOTIDE SEQUENCE [LARGE SCALE GENOMIC DNA]</scope>
    <source>
        <strain evidence="5 6">CGMCC 1.5058</strain>
    </source>
</reference>
<dbReference type="PRINTS" id="PR00032">
    <property type="entry name" value="HTHARAC"/>
</dbReference>
<dbReference type="AlphaFoldDB" id="A0A1G8JYH1"/>
<dbReference type="SUPFAM" id="SSF51215">
    <property type="entry name" value="Regulatory protein AraC"/>
    <property type="match status" value="1"/>
</dbReference>
<dbReference type="InterPro" id="IPR003313">
    <property type="entry name" value="AraC-bd"/>
</dbReference>
<dbReference type="Gene3D" id="1.10.10.60">
    <property type="entry name" value="Homeodomain-like"/>
    <property type="match status" value="2"/>
</dbReference>
<sequence length="268" mass="31483">MTEGQLIACERKEGVNDNMTKSHFHDFYEIYFLEEGGRNIIIESDIFSIEPGMFALKAPYVMHHSYGDLNVPFKRIVLYFRPNALTSKELRDAMENSTGTYRPDPSLQRTMEEILRQMLEEENENPVFKQESMQSLLNTMLVTFLRKADNKEKSCNKHLIGEVMDFIHENYAENISLEGLAKKFYVSHYYLCREFKRMTNRTIVQYISVTRISNAQRKIMETDLSITEISNLTGFSNVTHFNRVFKKYAGISPSQYRKDYREIAKQKL</sequence>
<accession>A0A1G8JYH1</accession>
<evidence type="ECO:0000256" key="2">
    <source>
        <dbReference type="ARBA" id="ARBA00023125"/>
    </source>
</evidence>
<dbReference type="GO" id="GO:0003700">
    <property type="term" value="F:DNA-binding transcription factor activity"/>
    <property type="evidence" value="ECO:0007669"/>
    <property type="project" value="InterPro"/>
</dbReference>
<keyword evidence="3" id="KW-0804">Transcription</keyword>
<keyword evidence="2 5" id="KW-0238">DNA-binding</keyword>
<feature type="domain" description="HTH araC/xylS-type" evidence="4">
    <location>
        <begin position="161"/>
        <end position="259"/>
    </location>
</feature>
<dbReference type="Pfam" id="PF12833">
    <property type="entry name" value="HTH_18"/>
    <property type="match status" value="1"/>
</dbReference>
<evidence type="ECO:0000313" key="6">
    <source>
        <dbReference type="Proteomes" id="UP000183255"/>
    </source>
</evidence>
<dbReference type="SMART" id="SM00342">
    <property type="entry name" value="HTH_ARAC"/>
    <property type="match status" value="1"/>
</dbReference>
<evidence type="ECO:0000256" key="3">
    <source>
        <dbReference type="ARBA" id="ARBA00023163"/>
    </source>
</evidence>
<protein>
    <submittedName>
        <fullName evidence="5">AraC-type DNA-binding protein</fullName>
    </submittedName>
</protein>
<dbReference type="InterPro" id="IPR018062">
    <property type="entry name" value="HTH_AraC-typ_CS"/>
</dbReference>
<dbReference type="PANTHER" id="PTHR43280">
    <property type="entry name" value="ARAC-FAMILY TRANSCRIPTIONAL REGULATOR"/>
    <property type="match status" value="1"/>
</dbReference>
<dbReference type="InterPro" id="IPR018060">
    <property type="entry name" value="HTH_AraC"/>
</dbReference>
<dbReference type="Proteomes" id="UP000183255">
    <property type="component" value="Unassembled WGS sequence"/>
</dbReference>
<gene>
    <name evidence="5" type="ORF">SAMN05421804_102144</name>
</gene>
<name>A0A1G8JYH1_9CLOT</name>
<evidence type="ECO:0000313" key="5">
    <source>
        <dbReference type="EMBL" id="SDI36157.1"/>
    </source>
</evidence>
<dbReference type="InterPro" id="IPR020449">
    <property type="entry name" value="Tscrpt_reg_AraC-type_HTH"/>
</dbReference>